<evidence type="ECO:0000313" key="2">
    <source>
        <dbReference type="Proteomes" id="UP001066276"/>
    </source>
</evidence>
<keyword evidence="2" id="KW-1185">Reference proteome</keyword>
<name>A0AAV7QM56_PLEWA</name>
<reference evidence="1" key="1">
    <citation type="journal article" date="2022" name="bioRxiv">
        <title>Sequencing and chromosome-scale assembly of the giantPleurodeles waltlgenome.</title>
        <authorList>
            <person name="Brown T."/>
            <person name="Elewa A."/>
            <person name="Iarovenko S."/>
            <person name="Subramanian E."/>
            <person name="Araus A.J."/>
            <person name="Petzold A."/>
            <person name="Susuki M."/>
            <person name="Suzuki K.-i.T."/>
            <person name="Hayashi T."/>
            <person name="Toyoda A."/>
            <person name="Oliveira C."/>
            <person name="Osipova E."/>
            <person name="Leigh N.D."/>
            <person name="Simon A."/>
            <person name="Yun M.H."/>
        </authorList>
    </citation>
    <scope>NUCLEOTIDE SEQUENCE</scope>
    <source>
        <strain evidence="1">20211129_DDA</strain>
        <tissue evidence="1">Liver</tissue>
    </source>
</reference>
<proteinExistence type="predicted"/>
<evidence type="ECO:0000313" key="1">
    <source>
        <dbReference type="EMBL" id="KAJ1141586.1"/>
    </source>
</evidence>
<dbReference type="Proteomes" id="UP001066276">
    <property type="component" value="Chromosome 6"/>
</dbReference>
<dbReference type="AlphaFoldDB" id="A0AAV7QM56"/>
<dbReference type="EMBL" id="JANPWB010000010">
    <property type="protein sequence ID" value="KAJ1141586.1"/>
    <property type="molecule type" value="Genomic_DNA"/>
</dbReference>
<comment type="caution">
    <text evidence="1">The sequence shown here is derived from an EMBL/GenBank/DDBJ whole genome shotgun (WGS) entry which is preliminary data.</text>
</comment>
<sequence>MIFKDELLVLLQSEHMNDIFSDRSHPLLFPAMQHEGNSLASLCLPRVDAVTSRQHRTCRQQVPGVAARRAALTWGRASLRIGLRRHSAAPPAGCGCLGQAATLSPSHRAARKMATAAEGESLETITEHERILQEIESTDTACVGPTLR</sequence>
<accession>A0AAV7QM56</accession>
<organism evidence="1 2">
    <name type="scientific">Pleurodeles waltl</name>
    <name type="common">Iberian ribbed newt</name>
    <dbReference type="NCBI Taxonomy" id="8319"/>
    <lineage>
        <taxon>Eukaryota</taxon>
        <taxon>Metazoa</taxon>
        <taxon>Chordata</taxon>
        <taxon>Craniata</taxon>
        <taxon>Vertebrata</taxon>
        <taxon>Euteleostomi</taxon>
        <taxon>Amphibia</taxon>
        <taxon>Batrachia</taxon>
        <taxon>Caudata</taxon>
        <taxon>Salamandroidea</taxon>
        <taxon>Salamandridae</taxon>
        <taxon>Pleurodelinae</taxon>
        <taxon>Pleurodeles</taxon>
    </lineage>
</organism>
<gene>
    <name evidence="1" type="ORF">NDU88_007914</name>
</gene>
<protein>
    <submittedName>
        <fullName evidence="1">Uncharacterized protein</fullName>
    </submittedName>
</protein>